<evidence type="ECO:0000256" key="2">
    <source>
        <dbReference type="ARBA" id="ARBA00022553"/>
    </source>
</evidence>
<dbReference type="PANTHER" id="PTHR43775:SF37">
    <property type="entry name" value="SI:DKEY-61P9.11"/>
    <property type="match status" value="1"/>
</dbReference>
<dbReference type="InterPro" id="IPR050091">
    <property type="entry name" value="PKS_NRPS_Biosynth_Enz"/>
</dbReference>
<evidence type="ECO:0000313" key="4">
    <source>
        <dbReference type="EMBL" id="CAJ1407176.1"/>
    </source>
</evidence>
<gene>
    <name evidence="4" type="ORF">EVOR1521_LOCUS28945</name>
</gene>
<protein>
    <recommendedName>
        <fullName evidence="3">Ketoreductase (KR) domain-containing protein</fullName>
    </recommendedName>
</protein>
<organism evidence="4 5">
    <name type="scientific">Effrenium voratum</name>
    <dbReference type="NCBI Taxonomy" id="2562239"/>
    <lineage>
        <taxon>Eukaryota</taxon>
        <taxon>Sar</taxon>
        <taxon>Alveolata</taxon>
        <taxon>Dinophyceae</taxon>
        <taxon>Suessiales</taxon>
        <taxon>Symbiodiniaceae</taxon>
        <taxon>Effrenium</taxon>
    </lineage>
</organism>
<keyword evidence="2" id="KW-0597">Phosphoprotein</keyword>
<dbReference type="GO" id="GO:0006633">
    <property type="term" value="P:fatty acid biosynthetic process"/>
    <property type="evidence" value="ECO:0007669"/>
    <property type="project" value="TreeGrafter"/>
</dbReference>
<dbReference type="GO" id="GO:0004312">
    <property type="term" value="F:fatty acid synthase activity"/>
    <property type="evidence" value="ECO:0007669"/>
    <property type="project" value="TreeGrafter"/>
</dbReference>
<evidence type="ECO:0000256" key="1">
    <source>
        <dbReference type="ARBA" id="ARBA00022450"/>
    </source>
</evidence>
<reference evidence="4" key="1">
    <citation type="submission" date="2023-08" db="EMBL/GenBank/DDBJ databases">
        <authorList>
            <person name="Chen Y."/>
            <person name="Shah S."/>
            <person name="Dougan E. K."/>
            <person name="Thang M."/>
            <person name="Chan C."/>
        </authorList>
    </citation>
    <scope>NUCLEOTIDE SEQUENCE</scope>
</reference>
<dbReference type="InterPro" id="IPR013968">
    <property type="entry name" value="PKS_KR"/>
</dbReference>
<dbReference type="PANTHER" id="PTHR43775">
    <property type="entry name" value="FATTY ACID SYNTHASE"/>
    <property type="match status" value="1"/>
</dbReference>
<name>A0AA36JLB5_9DINO</name>
<feature type="domain" description="Ketoreductase (KR)" evidence="3">
    <location>
        <begin position="5"/>
        <end position="70"/>
    </location>
</feature>
<dbReference type="InterPro" id="IPR036291">
    <property type="entry name" value="NAD(P)-bd_dom_sf"/>
</dbReference>
<evidence type="ECO:0000259" key="3">
    <source>
        <dbReference type="Pfam" id="PF08659"/>
    </source>
</evidence>
<dbReference type="EMBL" id="CAUJNA010003661">
    <property type="protein sequence ID" value="CAJ1407176.1"/>
    <property type="molecule type" value="Genomic_DNA"/>
</dbReference>
<dbReference type="Gene3D" id="3.40.50.720">
    <property type="entry name" value="NAD(P)-binding Rossmann-like Domain"/>
    <property type="match status" value="1"/>
</dbReference>
<dbReference type="GO" id="GO:0005886">
    <property type="term" value="C:plasma membrane"/>
    <property type="evidence" value="ECO:0007669"/>
    <property type="project" value="TreeGrafter"/>
</dbReference>
<dbReference type="Proteomes" id="UP001178507">
    <property type="component" value="Unassembled WGS sequence"/>
</dbReference>
<comment type="caution">
    <text evidence="4">The sequence shown here is derived from an EMBL/GenBank/DDBJ whole genome shotgun (WGS) entry which is preliminary data.</text>
</comment>
<sequence>MGSSQLREEHFRRCFSGKVFGARHLWEACGCALRPTDFFCLASSVVSLLGAPGQGAYGAANAVLDRLAEATEA</sequence>
<dbReference type="Pfam" id="PF08659">
    <property type="entry name" value="KR"/>
    <property type="match status" value="1"/>
</dbReference>
<keyword evidence="1" id="KW-0596">Phosphopantetheine</keyword>
<evidence type="ECO:0000313" key="5">
    <source>
        <dbReference type="Proteomes" id="UP001178507"/>
    </source>
</evidence>
<dbReference type="AlphaFoldDB" id="A0AA36JLB5"/>
<dbReference type="GO" id="GO:0005737">
    <property type="term" value="C:cytoplasm"/>
    <property type="evidence" value="ECO:0007669"/>
    <property type="project" value="TreeGrafter"/>
</dbReference>
<dbReference type="SUPFAM" id="SSF51735">
    <property type="entry name" value="NAD(P)-binding Rossmann-fold domains"/>
    <property type="match status" value="1"/>
</dbReference>
<accession>A0AA36JLB5</accession>
<keyword evidence="5" id="KW-1185">Reference proteome</keyword>
<proteinExistence type="predicted"/>